<gene>
    <name evidence="6" type="ORF">VFPPC_17947</name>
</gene>
<accession>A0A219APX7</accession>
<feature type="domain" description="PAC" evidence="5">
    <location>
        <begin position="296"/>
        <end position="349"/>
    </location>
</feature>
<dbReference type="Proteomes" id="UP000078397">
    <property type="component" value="Unassembled WGS sequence"/>
</dbReference>
<feature type="region of interest" description="Disordered" evidence="4">
    <location>
        <begin position="716"/>
        <end position="755"/>
    </location>
</feature>
<dbReference type="RefSeq" id="XP_022285331.1">
    <property type="nucleotide sequence ID" value="XM_022429615.1"/>
</dbReference>
<keyword evidence="1" id="KW-0285">Flavoprotein</keyword>
<dbReference type="PANTHER" id="PTHR47429:SF9">
    <property type="entry name" value="PAS DOMAIN-CONTAINING PROTEIN"/>
    <property type="match status" value="1"/>
</dbReference>
<dbReference type="InterPro" id="IPR035965">
    <property type="entry name" value="PAS-like_dom_sf"/>
</dbReference>
<dbReference type="SUPFAM" id="SSF55785">
    <property type="entry name" value="PYP-like sensor domain (PAS domain)"/>
    <property type="match status" value="1"/>
</dbReference>
<evidence type="ECO:0000256" key="2">
    <source>
        <dbReference type="ARBA" id="ARBA00022643"/>
    </source>
</evidence>
<dbReference type="GO" id="GO:0005634">
    <property type="term" value="C:nucleus"/>
    <property type="evidence" value="ECO:0007669"/>
    <property type="project" value="TreeGrafter"/>
</dbReference>
<reference evidence="6 7" key="1">
    <citation type="journal article" date="2016" name="PLoS Pathog.">
        <title>Biosynthesis of antibiotic leucinostatins in bio-control fungus Purpureocillium lilacinum and their inhibition on phytophthora revealed by genome mining.</title>
        <authorList>
            <person name="Wang G."/>
            <person name="Liu Z."/>
            <person name="Lin R."/>
            <person name="Li E."/>
            <person name="Mao Z."/>
            <person name="Ling J."/>
            <person name="Yang Y."/>
            <person name="Yin W.B."/>
            <person name="Xie B."/>
        </authorList>
    </citation>
    <scope>NUCLEOTIDE SEQUENCE [LARGE SCALE GENOMIC DNA]</scope>
    <source>
        <strain evidence="6">170</strain>
    </source>
</reference>
<dbReference type="PANTHER" id="PTHR47429">
    <property type="entry name" value="PROTEIN TWIN LOV 1"/>
    <property type="match status" value="1"/>
</dbReference>
<dbReference type="Pfam" id="PF13426">
    <property type="entry name" value="PAS_9"/>
    <property type="match status" value="1"/>
</dbReference>
<dbReference type="AlphaFoldDB" id="A0A219APX7"/>
<evidence type="ECO:0000313" key="7">
    <source>
        <dbReference type="Proteomes" id="UP000078397"/>
    </source>
</evidence>
<name>A0A219APX7_METCM</name>
<comment type="caution">
    <text evidence="6">The sequence shown here is derived from an EMBL/GenBank/DDBJ whole genome shotgun (WGS) entry which is preliminary data.</text>
</comment>
<evidence type="ECO:0000256" key="1">
    <source>
        <dbReference type="ARBA" id="ARBA00022630"/>
    </source>
</evidence>
<sequence length="808" mass="89607">MSSAVDTVPPLSPATSSHSDLSFEEPEPDLSTKPLPFPPPPGSAGKLGESNEVLPALQVAGGDPEGLDPIAEEELDPGSFDLVRPVDQDGGTTGKYKLEHRSELLFSSRHLEAIFDDSAELHRFSQFLYKHRPASVPLLTYFLEALKALRAIEYSNAVLRKLGPLTDFDFTHEIFQAHPTSNQELQTKANAAFDILAREDLPMYITHVWIQTVSVSIRHRVMGMPSHASEGLAEVFCLTDPSRHDNPIVFMSEEFNRTTQYGVDYVIGRNCRFLQGPYTNAFSVTRIREKLENGIEHYETFLNYRRDGSPFMNLVMIAPLYDSRGVIRYFIGAQVDVSGLAMGCYDLGSLKRVVDEDSRRDAGEKVQNRTRDEFTQLAEILGPKELEIVRDRGGDMHRLPLQSETGLHRDEQIALTKPTADTARDSVQHARQSSKNRVILGDQDAQNAVPPLGDSMRPFSSSTTAAALAARHNGRLTGVYENYLLVRPYPSLRILFTSPSMRVPGILQSPLLDRIGGSSRMRDQLVQALANGQGVTAKVKWLTVNHRRHGHRAPKKRNSGDHPLEAHLRIDDHDDIEDPGRPRWLHCTPLVGSNGNVGVWMIVIIDEEPDANSHSSPRHVPITESKRPDSALSSRSVDDQNAPRPGHGASPLRAKLRPRRSSETLGFDPSKTQDASVTRAIHQQHSLNALRAPKPTLQTPGVAARFFNLEALSMATQAGSSTQQRRESNRSARASREADEERYTPLTWPLPPSSPAGLRRLREGSIRVPSMIRETSSERAVVWGNRSDGDASSIVSQGSAFTVRIEED</sequence>
<dbReference type="OrthoDB" id="447251at2759"/>
<proteinExistence type="predicted"/>
<evidence type="ECO:0000256" key="3">
    <source>
        <dbReference type="ARBA" id="ARBA00022991"/>
    </source>
</evidence>
<dbReference type="InterPro" id="IPR000014">
    <property type="entry name" value="PAS"/>
</dbReference>
<dbReference type="CDD" id="cd00130">
    <property type="entry name" value="PAS"/>
    <property type="match status" value="1"/>
</dbReference>
<feature type="compositionally biased region" description="Polar residues" evidence="4">
    <location>
        <begin position="670"/>
        <end position="682"/>
    </location>
</feature>
<feature type="region of interest" description="Disordered" evidence="4">
    <location>
        <begin position="1"/>
        <end position="52"/>
    </location>
</feature>
<feature type="region of interest" description="Disordered" evidence="4">
    <location>
        <begin position="610"/>
        <end position="682"/>
    </location>
</feature>
<evidence type="ECO:0000259" key="5">
    <source>
        <dbReference type="PROSITE" id="PS50113"/>
    </source>
</evidence>
<keyword evidence="3" id="KW-0157">Chromophore</keyword>
<evidence type="ECO:0000313" key="6">
    <source>
        <dbReference type="EMBL" id="OWT42860.1"/>
    </source>
</evidence>
<dbReference type="PROSITE" id="PS50113">
    <property type="entry name" value="PAC"/>
    <property type="match status" value="1"/>
</dbReference>
<evidence type="ECO:0000256" key="4">
    <source>
        <dbReference type="SAM" id="MobiDB-lite"/>
    </source>
</evidence>
<dbReference type="KEGG" id="pchm:VFPPC_17947"/>
<feature type="compositionally biased region" description="Basic and acidic residues" evidence="4">
    <location>
        <begin position="724"/>
        <end position="743"/>
    </location>
</feature>
<dbReference type="GeneID" id="33936835"/>
<dbReference type="STRING" id="1380566.A0A219APX7"/>
<keyword evidence="7" id="KW-1185">Reference proteome</keyword>
<keyword evidence="2" id="KW-0288">FMN</keyword>
<dbReference type="InterPro" id="IPR000700">
    <property type="entry name" value="PAS-assoc_C"/>
</dbReference>
<protein>
    <submittedName>
        <fullName evidence="6">PAS-like protein</fullName>
    </submittedName>
</protein>
<organism evidence="6 7">
    <name type="scientific">Pochonia chlamydosporia 170</name>
    <dbReference type="NCBI Taxonomy" id="1380566"/>
    <lineage>
        <taxon>Eukaryota</taxon>
        <taxon>Fungi</taxon>
        <taxon>Dikarya</taxon>
        <taxon>Ascomycota</taxon>
        <taxon>Pezizomycotina</taxon>
        <taxon>Sordariomycetes</taxon>
        <taxon>Hypocreomycetidae</taxon>
        <taxon>Hypocreales</taxon>
        <taxon>Clavicipitaceae</taxon>
        <taxon>Pochonia</taxon>
    </lineage>
</organism>
<dbReference type="EMBL" id="LSBJ02000005">
    <property type="protein sequence ID" value="OWT42860.1"/>
    <property type="molecule type" value="Genomic_DNA"/>
</dbReference>
<dbReference type="Gene3D" id="3.30.450.20">
    <property type="entry name" value="PAS domain"/>
    <property type="match status" value="1"/>
</dbReference>